<dbReference type="EMBL" id="JBHRYJ010000004">
    <property type="protein sequence ID" value="MFC3677526.1"/>
    <property type="molecule type" value="Genomic_DNA"/>
</dbReference>
<evidence type="ECO:0000256" key="4">
    <source>
        <dbReference type="ARBA" id="ARBA00022519"/>
    </source>
</evidence>
<evidence type="ECO:0000313" key="12">
    <source>
        <dbReference type="Proteomes" id="UP001595711"/>
    </source>
</evidence>
<protein>
    <recommendedName>
        <fullName evidence="9">TRAP transporter small permease protein</fullName>
    </recommendedName>
</protein>
<feature type="domain" description="Tripartite ATP-independent periplasmic transporters DctQ component" evidence="10">
    <location>
        <begin position="27"/>
        <end position="157"/>
    </location>
</feature>
<evidence type="ECO:0000256" key="3">
    <source>
        <dbReference type="ARBA" id="ARBA00022475"/>
    </source>
</evidence>
<feature type="transmembrane region" description="Helical" evidence="9">
    <location>
        <begin position="12"/>
        <end position="35"/>
    </location>
</feature>
<dbReference type="InterPro" id="IPR007387">
    <property type="entry name" value="TRAP_DctQ"/>
</dbReference>
<feature type="transmembrane region" description="Helical" evidence="9">
    <location>
        <begin position="50"/>
        <end position="68"/>
    </location>
</feature>
<keyword evidence="6 9" id="KW-1133">Transmembrane helix</keyword>
<keyword evidence="5 9" id="KW-0812">Transmembrane</keyword>
<evidence type="ECO:0000313" key="11">
    <source>
        <dbReference type="EMBL" id="MFC3677526.1"/>
    </source>
</evidence>
<dbReference type="PANTHER" id="PTHR35011">
    <property type="entry name" value="2,3-DIKETO-L-GULONATE TRAP TRANSPORTER SMALL PERMEASE PROTEIN YIAM"/>
    <property type="match status" value="1"/>
</dbReference>
<comment type="subcellular location">
    <subcellularLocation>
        <location evidence="1 9">Cell inner membrane</location>
        <topology evidence="1 9">Multi-pass membrane protein</topology>
    </subcellularLocation>
</comment>
<name>A0ABV7VL49_9PROT</name>
<dbReference type="Proteomes" id="UP001595711">
    <property type="component" value="Unassembled WGS sequence"/>
</dbReference>
<dbReference type="Pfam" id="PF04290">
    <property type="entry name" value="DctQ"/>
    <property type="match status" value="1"/>
</dbReference>
<evidence type="ECO:0000256" key="8">
    <source>
        <dbReference type="ARBA" id="ARBA00038436"/>
    </source>
</evidence>
<dbReference type="PANTHER" id="PTHR35011:SF10">
    <property type="entry name" value="TRAP TRANSPORTER SMALL PERMEASE PROTEIN"/>
    <property type="match status" value="1"/>
</dbReference>
<proteinExistence type="inferred from homology"/>
<comment type="function">
    <text evidence="9">Part of the tripartite ATP-independent periplasmic (TRAP) transport system.</text>
</comment>
<keyword evidence="12" id="KW-1185">Reference proteome</keyword>
<evidence type="ECO:0000256" key="7">
    <source>
        <dbReference type="ARBA" id="ARBA00023136"/>
    </source>
</evidence>
<evidence type="ECO:0000256" key="2">
    <source>
        <dbReference type="ARBA" id="ARBA00022448"/>
    </source>
</evidence>
<keyword evidence="3" id="KW-1003">Cell membrane</keyword>
<evidence type="ECO:0000259" key="10">
    <source>
        <dbReference type="Pfam" id="PF04290"/>
    </source>
</evidence>
<keyword evidence="4 9" id="KW-0997">Cell inner membrane</keyword>
<keyword evidence="7 9" id="KW-0472">Membrane</keyword>
<evidence type="ECO:0000256" key="6">
    <source>
        <dbReference type="ARBA" id="ARBA00022989"/>
    </source>
</evidence>
<evidence type="ECO:0000256" key="9">
    <source>
        <dbReference type="RuleBase" id="RU369079"/>
    </source>
</evidence>
<accession>A0ABV7VL49</accession>
<dbReference type="InterPro" id="IPR055348">
    <property type="entry name" value="DctQ"/>
</dbReference>
<comment type="caution">
    <text evidence="11">The sequence shown here is derived from an EMBL/GenBank/DDBJ whole genome shotgun (WGS) entry which is preliminary data.</text>
</comment>
<evidence type="ECO:0000256" key="5">
    <source>
        <dbReference type="ARBA" id="ARBA00022692"/>
    </source>
</evidence>
<feature type="transmembrane region" description="Helical" evidence="9">
    <location>
        <begin position="89"/>
        <end position="113"/>
    </location>
</feature>
<dbReference type="RefSeq" id="WP_379729076.1">
    <property type="nucleotide sequence ID" value="NZ_JBHRYJ010000004.1"/>
</dbReference>
<organism evidence="11 12">
    <name type="scientific">Ferrovibrio xuzhouensis</name>
    <dbReference type="NCBI Taxonomy" id="1576914"/>
    <lineage>
        <taxon>Bacteria</taxon>
        <taxon>Pseudomonadati</taxon>
        <taxon>Pseudomonadota</taxon>
        <taxon>Alphaproteobacteria</taxon>
        <taxon>Rhodospirillales</taxon>
        <taxon>Rhodospirillaceae</taxon>
        <taxon>Ferrovibrio</taxon>
    </lineage>
</organism>
<feature type="transmembrane region" description="Helical" evidence="9">
    <location>
        <begin position="133"/>
        <end position="157"/>
    </location>
</feature>
<reference evidence="12" key="1">
    <citation type="journal article" date="2019" name="Int. J. Syst. Evol. Microbiol.">
        <title>The Global Catalogue of Microorganisms (GCM) 10K type strain sequencing project: providing services to taxonomists for standard genome sequencing and annotation.</title>
        <authorList>
            <consortium name="The Broad Institute Genomics Platform"/>
            <consortium name="The Broad Institute Genome Sequencing Center for Infectious Disease"/>
            <person name="Wu L."/>
            <person name="Ma J."/>
        </authorList>
    </citation>
    <scope>NUCLEOTIDE SEQUENCE [LARGE SCALE GENOMIC DNA]</scope>
    <source>
        <strain evidence="12">KCTC 42182</strain>
    </source>
</reference>
<evidence type="ECO:0000256" key="1">
    <source>
        <dbReference type="ARBA" id="ARBA00004429"/>
    </source>
</evidence>
<comment type="subunit">
    <text evidence="9">The complex comprises the extracytoplasmic solute receptor protein and the two transmembrane proteins.</text>
</comment>
<comment type="similarity">
    <text evidence="8 9">Belongs to the TRAP transporter small permease family.</text>
</comment>
<keyword evidence="2 9" id="KW-0813">Transport</keyword>
<gene>
    <name evidence="11" type="ORF">ACFOOQ_18370</name>
</gene>
<sequence>MQHFITIVKMLSRISGVVSTLLILLSIIVVCQMIFQRQVLGQSTIWQTEFVIFSLIAATFVGAPYVLLTRGHVNVDLLPLVLGHRGRMTLALLSSVMALAFCFAVLWNAVPWWQEAFDTNRLTSSMWRARMWIPFLSVPVGMGLLCLQYVADIWAIATGREMPFGLRPEDGL</sequence>